<dbReference type="PANTHER" id="PTHR34139:SF1">
    <property type="entry name" value="RNASE MJ1380-RELATED"/>
    <property type="match status" value="1"/>
</dbReference>
<keyword evidence="5" id="KW-0378">Hydrolase</keyword>
<dbReference type="Proteomes" id="UP000321197">
    <property type="component" value="Unassembled WGS sequence"/>
</dbReference>
<evidence type="ECO:0000256" key="1">
    <source>
        <dbReference type="ARBA" id="ARBA00022553"/>
    </source>
</evidence>
<comment type="caution">
    <text evidence="6">The sequence shown here is derived from an EMBL/GenBank/DDBJ whole genome shotgun (WGS) entry which is preliminary data.</text>
</comment>
<protein>
    <recommendedName>
        <fullName evidence="8">DUF86 domain-containing protein</fullName>
    </recommendedName>
</protein>
<keyword evidence="4" id="KW-0547">Nucleotide-binding</keyword>
<evidence type="ECO:0000256" key="5">
    <source>
        <dbReference type="ARBA" id="ARBA00022801"/>
    </source>
</evidence>
<dbReference type="Pfam" id="PF01934">
    <property type="entry name" value="HepT-like"/>
    <property type="match status" value="1"/>
</dbReference>
<dbReference type="PANTHER" id="PTHR34139">
    <property type="entry name" value="UPF0331 PROTEIN MJ0127"/>
    <property type="match status" value="1"/>
</dbReference>
<evidence type="ECO:0000313" key="6">
    <source>
        <dbReference type="EMBL" id="GEM84248.1"/>
    </source>
</evidence>
<dbReference type="RefSeq" id="WP_119339932.1">
    <property type="nucleotide sequence ID" value="NZ_BJXL01000086.1"/>
</dbReference>
<evidence type="ECO:0000313" key="7">
    <source>
        <dbReference type="Proteomes" id="UP000321197"/>
    </source>
</evidence>
<keyword evidence="3" id="KW-0540">Nuclease</keyword>
<evidence type="ECO:0000256" key="4">
    <source>
        <dbReference type="ARBA" id="ARBA00022741"/>
    </source>
</evidence>
<dbReference type="GO" id="GO:0000166">
    <property type="term" value="F:nucleotide binding"/>
    <property type="evidence" value="ECO:0007669"/>
    <property type="project" value="UniProtKB-KW"/>
</dbReference>
<dbReference type="GO" id="GO:0004540">
    <property type="term" value="F:RNA nuclease activity"/>
    <property type="evidence" value="ECO:0007669"/>
    <property type="project" value="InterPro"/>
</dbReference>
<dbReference type="GO" id="GO:0110001">
    <property type="term" value="C:toxin-antitoxin complex"/>
    <property type="evidence" value="ECO:0007669"/>
    <property type="project" value="InterPro"/>
</dbReference>
<dbReference type="InterPro" id="IPR051813">
    <property type="entry name" value="HepT_RNase_toxin"/>
</dbReference>
<dbReference type="GO" id="GO:0016787">
    <property type="term" value="F:hydrolase activity"/>
    <property type="evidence" value="ECO:0007669"/>
    <property type="project" value="UniProtKB-KW"/>
</dbReference>
<evidence type="ECO:0000256" key="2">
    <source>
        <dbReference type="ARBA" id="ARBA00022649"/>
    </source>
</evidence>
<proteinExistence type="predicted"/>
<keyword evidence="2" id="KW-1277">Toxin-antitoxin system</keyword>
<reference evidence="6 7" key="1">
    <citation type="submission" date="2019-07" db="EMBL/GenBank/DDBJ databases">
        <title>Whole genome shotgun sequence of Meiothermus hypogaeus NBRC 106114.</title>
        <authorList>
            <person name="Hosoyama A."/>
            <person name="Uohara A."/>
            <person name="Ohji S."/>
            <person name="Ichikawa N."/>
        </authorList>
    </citation>
    <scope>NUCLEOTIDE SEQUENCE [LARGE SCALE GENOMIC DNA]</scope>
    <source>
        <strain evidence="6 7">NBRC 106114</strain>
    </source>
</reference>
<sequence length="121" mass="13991">MRNPDLPNPHLLKQVHLGQMQQTAQRILDYTAGMEFAEFAADGRTQDAVRYNLQQIGVIAATLHKSEREALAELDWRSILDLPDLVGRLHFGIQDEILWDLIQRTLPYWLVILEENLQETT</sequence>
<keyword evidence="1" id="KW-0597">Phosphoprotein</keyword>
<dbReference type="AlphaFoldDB" id="A0A511R3S1"/>
<gene>
    <name evidence="6" type="ORF">MHY01S_24140</name>
</gene>
<accession>A0A511R3S1</accession>
<evidence type="ECO:0008006" key="8">
    <source>
        <dbReference type="Google" id="ProtNLM"/>
    </source>
</evidence>
<evidence type="ECO:0000256" key="3">
    <source>
        <dbReference type="ARBA" id="ARBA00022722"/>
    </source>
</evidence>
<name>A0A511R3S1_9DEIN</name>
<dbReference type="OrthoDB" id="27215at2"/>
<dbReference type="EMBL" id="BJXL01000086">
    <property type="protein sequence ID" value="GEM84248.1"/>
    <property type="molecule type" value="Genomic_DNA"/>
</dbReference>
<organism evidence="6 7">
    <name type="scientific">Meiothermus hypogaeus NBRC 106114</name>
    <dbReference type="NCBI Taxonomy" id="1227553"/>
    <lineage>
        <taxon>Bacteria</taxon>
        <taxon>Thermotogati</taxon>
        <taxon>Deinococcota</taxon>
        <taxon>Deinococci</taxon>
        <taxon>Thermales</taxon>
        <taxon>Thermaceae</taxon>
        <taxon>Meiothermus</taxon>
    </lineage>
</organism>
<dbReference type="InterPro" id="IPR008201">
    <property type="entry name" value="HepT-like"/>
</dbReference>